<organism evidence="1 2">
    <name type="scientific">Plakobranchus ocellatus</name>
    <dbReference type="NCBI Taxonomy" id="259542"/>
    <lineage>
        <taxon>Eukaryota</taxon>
        <taxon>Metazoa</taxon>
        <taxon>Spiralia</taxon>
        <taxon>Lophotrochozoa</taxon>
        <taxon>Mollusca</taxon>
        <taxon>Gastropoda</taxon>
        <taxon>Heterobranchia</taxon>
        <taxon>Euthyneura</taxon>
        <taxon>Panpulmonata</taxon>
        <taxon>Sacoglossa</taxon>
        <taxon>Placobranchoidea</taxon>
        <taxon>Plakobranchidae</taxon>
        <taxon>Plakobranchus</taxon>
    </lineage>
</organism>
<dbReference type="PANTHER" id="PTHR21301:SF10">
    <property type="entry name" value="REVERSE TRANSCRIPTASE DOMAIN-CONTAINING PROTEIN"/>
    <property type="match status" value="1"/>
</dbReference>
<gene>
    <name evidence="1" type="ORF">PoB_004394800</name>
</gene>
<dbReference type="Proteomes" id="UP000735302">
    <property type="component" value="Unassembled WGS sequence"/>
</dbReference>
<dbReference type="AlphaFoldDB" id="A0AAV4BF17"/>
<dbReference type="EMBL" id="BLXT01004823">
    <property type="protein sequence ID" value="GFO17443.1"/>
    <property type="molecule type" value="Genomic_DNA"/>
</dbReference>
<sequence>MDVSALHTSTRERYRSLQICSTERERSGIRPISFLCNLIQVILICNYFRFSNVMWLQTHGTAMGTCMAPSYANLFMGDIEEKILVASADKPMI</sequence>
<keyword evidence="2" id="KW-1185">Reference proteome</keyword>
<reference evidence="1 2" key="1">
    <citation type="journal article" date="2021" name="Elife">
        <title>Chloroplast acquisition without the gene transfer in kleptoplastic sea slugs, Plakobranchus ocellatus.</title>
        <authorList>
            <person name="Maeda T."/>
            <person name="Takahashi S."/>
            <person name="Yoshida T."/>
            <person name="Shimamura S."/>
            <person name="Takaki Y."/>
            <person name="Nagai Y."/>
            <person name="Toyoda A."/>
            <person name="Suzuki Y."/>
            <person name="Arimoto A."/>
            <person name="Ishii H."/>
            <person name="Satoh N."/>
            <person name="Nishiyama T."/>
            <person name="Hasebe M."/>
            <person name="Maruyama T."/>
            <person name="Minagawa J."/>
            <person name="Obokata J."/>
            <person name="Shigenobu S."/>
        </authorList>
    </citation>
    <scope>NUCLEOTIDE SEQUENCE [LARGE SCALE GENOMIC DNA]</scope>
</reference>
<accession>A0AAV4BF17</accession>
<proteinExistence type="predicted"/>
<dbReference type="PANTHER" id="PTHR21301">
    <property type="entry name" value="REVERSE TRANSCRIPTASE"/>
    <property type="match status" value="1"/>
</dbReference>
<evidence type="ECO:0000313" key="2">
    <source>
        <dbReference type="Proteomes" id="UP000735302"/>
    </source>
</evidence>
<protein>
    <submittedName>
        <fullName evidence="1">Uncharacterized protein</fullName>
    </submittedName>
</protein>
<comment type="caution">
    <text evidence="1">The sequence shown here is derived from an EMBL/GenBank/DDBJ whole genome shotgun (WGS) entry which is preliminary data.</text>
</comment>
<evidence type="ECO:0000313" key="1">
    <source>
        <dbReference type="EMBL" id="GFO17443.1"/>
    </source>
</evidence>
<name>A0AAV4BF17_9GAST</name>